<dbReference type="InterPro" id="IPR017517">
    <property type="entry name" value="Maleyloyr_isom"/>
</dbReference>
<dbReference type="InterPro" id="IPR013538">
    <property type="entry name" value="ASHA1/2-like_C"/>
</dbReference>
<reference evidence="4" key="1">
    <citation type="submission" date="2023-12" db="EMBL/GenBank/DDBJ databases">
        <title>Novel species in genus Nocardioides.</title>
        <authorList>
            <person name="Zhou H."/>
        </authorList>
    </citation>
    <scope>NUCLEOTIDE SEQUENCE [LARGE SCALE GENOMIC DNA]</scope>
    <source>
        <strain evidence="4">HM61</strain>
    </source>
</reference>
<dbReference type="RefSeq" id="WP_322457164.1">
    <property type="nucleotide sequence ID" value="NZ_CP141059.1"/>
</dbReference>
<accession>A0ABZ0ZW19</accession>
<dbReference type="Gene3D" id="3.30.530.20">
    <property type="match status" value="1"/>
</dbReference>
<dbReference type="InterPro" id="IPR023393">
    <property type="entry name" value="START-like_dom_sf"/>
</dbReference>
<dbReference type="CDD" id="cd07814">
    <property type="entry name" value="SRPBCC_CalC_Aha1-like"/>
    <property type="match status" value="1"/>
</dbReference>
<dbReference type="Proteomes" id="UP001327225">
    <property type="component" value="Chromosome"/>
</dbReference>
<evidence type="ECO:0000259" key="2">
    <source>
        <dbReference type="Pfam" id="PF08327"/>
    </source>
</evidence>
<gene>
    <name evidence="3" type="ORF">SHK19_09885</name>
</gene>
<dbReference type="SUPFAM" id="SSF55961">
    <property type="entry name" value="Bet v1-like"/>
    <property type="match status" value="1"/>
</dbReference>
<name>A0ABZ0ZW19_9ACTN</name>
<evidence type="ECO:0000256" key="1">
    <source>
        <dbReference type="ARBA" id="ARBA00006817"/>
    </source>
</evidence>
<dbReference type="InterPro" id="IPR034660">
    <property type="entry name" value="DinB/YfiT-like"/>
</dbReference>
<dbReference type="NCBIfam" id="TIGR03083">
    <property type="entry name" value="maleylpyruvate isomerase family mycothiol-dependent enzyme"/>
    <property type="match status" value="1"/>
</dbReference>
<proteinExistence type="inferred from homology"/>
<evidence type="ECO:0000313" key="4">
    <source>
        <dbReference type="Proteomes" id="UP001327225"/>
    </source>
</evidence>
<dbReference type="InterPro" id="IPR017520">
    <property type="entry name" value="CHP03086"/>
</dbReference>
<feature type="domain" description="Activator of Hsp90 ATPase homologue 1/2-like C-terminal" evidence="2">
    <location>
        <begin position="11"/>
        <end position="128"/>
    </location>
</feature>
<dbReference type="SUPFAM" id="SSF109854">
    <property type="entry name" value="DinB/YfiT-like putative metalloenzymes"/>
    <property type="match status" value="1"/>
</dbReference>
<protein>
    <submittedName>
        <fullName evidence="3">TIGR03086 family metal-binding protein</fullName>
    </submittedName>
</protein>
<organism evidence="3 4">
    <name type="scientific">Nocardioides bizhenqiangii</name>
    <dbReference type="NCBI Taxonomy" id="3095076"/>
    <lineage>
        <taxon>Bacteria</taxon>
        <taxon>Bacillati</taxon>
        <taxon>Actinomycetota</taxon>
        <taxon>Actinomycetes</taxon>
        <taxon>Propionibacteriales</taxon>
        <taxon>Nocardioidaceae</taxon>
        <taxon>Nocardioides</taxon>
    </lineage>
</organism>
<keyword evidence="4" id="KW-1185">Reference proteome</keyword>
<dbReference type="EMBL" id="CP141059">
    <property type="protein sequence ID" value="WQQ28526.1"/>
    <property type="molecule type" value="Genomic_DNA"/>
</dbReference>
<evidence type="ECO:0000313" key="3">
    <source>
        <dbReference type="EMBL" id="WQQ28526.1"/>
    </source>
</evidence>
<dbReference type="Pfam" id="PF08327">
    <property type="entry name" value="AHSA1"/>
    <property type="match status" value="1"/>
</dbReference>
<comment type="similarity">
    <text evidence="1">Belongs to the AHA1 family.</text>
</comment>
<dbReference type="NCBIfam" id="TIGR03086">
    <property type="entry name" value="TIGR03086 family metal-binding protein"/>
    <property type="match status" value="1"/>
</dbReference>
<sequence length="326" mass="34381">MTYSKTVVLPVTPDEAFALITEPERLRRWMTVTAYVDLRAGGDYRWTVSPGHRAGGTVREVEPGRRVVLGWGWVGDATPDVDGSTVILTVEPDDNGSRVTLVHEGLTPEEEAGHAEGWAHFLERLEAAGATGDAGQDPWHWAPKDLTPVVAAEAALAAIQPVLRAITDADAERRTPCPELPVGLLVDHLETSMAGLGAMAGATVERTEGSAEHRVSTVAAQTITAWHAIDPDGTVEGPVGEMPASVAAALLSAEILLHGWDLAEAMGLTVRVSDEVVGYIRGLSEPILPTARGRSFADEVPAAADAPPLDRFAAFAGRPKPVPVAG</sequence>